<feature type="compositionally biased region" description="Polar residues" evidence="1">
    <location>
        <begin position="1"/>
        <end position="11"/>
    </location>
</feature>
<feature type="compositionally biased region" description="Basic and acidic residues" evidence="1">
    <location>
        <begin position="132"/>
        <end position="142"/>
    </location>
</feature>
<keyword evidence="2" id="KW-0472">Membrane</keyword>
<feature type="transmembrane region" description="Helical" evidence="2">
    <location>
        <begin position="69"/>
        <end position="92"/>
    </location>
</feature>
<gene>
    <name evidence="3" type="ORF">GCM10025868_18020</name>
</gene>
<dbReference type="Pfam" id="PF07332">
    <property type="entry name" value="Phage_holin_3_6"/>
    <property type="match status" value="1"/>
</dbReference>
<keyword evidence="2" id="KW-1133">Transmembrane helix</keyword>
<feature type="region of interest" description="Disordered" evidence="1">
    <location>
        <begin position="129"/>
        <end position="152"/>
    </location>
</feature>
<dbReference type="EMBL" id="BSUZ01000001">
    <property type="protein sequence ID" value="GMA86552.1"/>
    <property type="molecule type" value="Genomic_DNA"/>
</dbReference>
<evidence type="ECO:0000256" key="1">
    <source>
        <dbReference type="SAM" id="MobiDB-lite"/>
    </source>
</evidence>
<comment type="caution">
    <text evidence="3">The sequence shown here is derived from an EMBL/GenBank/DDBJ whole genome shotgun (WGS) entry which is preliminary data.</text>
</comment>
<name>A0ABQ6JI67_9ACTN</name>
<protein>
    <recommendedName>
        <fullName evidence="5">Transporter</fullName>
    </recommendedName>
</protein>
<evidence type="ECO:0000256" key="2">
    <source>
        <dbReference type="SAM" id="Phobius"/>
    </source>
</evidence>
<evidence type="ECO:0008006" key="5">
    <source>
        <dbReference type="Google" id="ProtNLM"/>
    </source>
</evidence>
<proteinExistence type="predicted"/>
<accession>A0ABQ6JI67</accession>
<dbReference type="InterPro" id="IPR009937">
    <property type="entry name" value="Phage_holin_3_6"/>
</dbReference>
<evidence type="ECO:0000313" key="3">
    <source>
        <dbReference type="EMBL" id="GMA86552.1"/>
    </source>
</evidence>
<keyword evidence="2" id="KW-0812">Transmembrane</keyword>
<feature type="region of interest" description="Disordered" evidence="1">
    <location>
        <begin position="1"/>
        <end position="23"/>
    </location>
</feature>
<feature type="transmembrane region" description="Helical" evidence="2">
    <location>
        <begin position="98"/>
        <end position="119"/>
    </location>
</feature>
<organism evidence="3 4">
    <name type="scientific">Angustibacter aerolatus</name>
    <dbReference type="NCBI Taxonomy" id="1162965"/>
    <lineage>
        <taxon>Bacteria</taxon>
        <taxon>Bacillati</taxon>
        <taxon>Actinomycetota</taxon>
        <taxon>Actinomycetes</taxon>
        <taxon>Kineosporiales</taxon>
        <taxon>Kineosporiaceae</taxon>
    </lineage>
</organism>
<sequence>MTAPSGSTSVGATERLSVQADATEPERTLGRLVADASRDLSSIIRSEVALAKAEVTADVKAAGTGAAMFAVAGVLAFLALVLLLIAAAYGLVAAGLSPWLAFLIVAVVLLVIGAVAALLGKSRISKVGPPERTVRTTKETVDTLKQAKPHTR</sequence>
<evidence type="ECO:0000313" key="4">
    <source>
        <dbReference type="Proteomes" id="UP001157017"/>
    </source>
</evidence>
<reference evidence="4" key="1">
    <citation type="journal article" date="2019" name="Int. J. Syst. Evol. Microbiol.">
        <title>The Global Catalogue of Microorganisms (GCM) 10K type strain sequencing project: providing services to taxonomists for standard genome sequencing and annotation.</title>
        <authorList>
            <consortium name="The Broad Institute Genomics Platform"/>
            <consortium name="The Broad Institute Genome Sequencing Center for Infectious Disease"/>
            <person name="Wu L."/>
            <person name="Ma J."/>
        </authorList>
    </citation>
    <scope>NUCLEOTIDE SEQUENCE [LARGE SCALE GENOMIC DNA]</scope>
    <source>
        <strain evidence="4">NBRC 108730</strain>
    </source>
</reference>
<dbReference type="Proteomes" id="UP001157017">
    <property type="component" value="Unassembled WGS sequence"/>
</dbReference>
<keyword evidence="4" id="KW-1185">Reference proteome</keyword>